<accession>A0A6A6HFR1</accession>
<protein>
    <submittedName>
        <fullName evidence="1">Uncharacterized protein</fullName>
    </submittedName>
</protein>
<name>A0A6A6HFR1_VIRVR</name>
<reference evidence="1" key="1">
    <citation type="journal article" date="2020" name="Stud. Mycol.">
        <title>101 Dothideomycetes genomes: a test case for predicting lifestyles and emergence of pathogens.</title>
        <authorList>
            <person name="Haridas S."/>
            <person name="Albert R."/>
            <person name="Binder M."/>
            <person name="Bloem J."/>
            <person name="Labutti K."/>
            <person name="Salamov A."/>
            <person name="Andreopoulos B."/>
            <person name="Baker S."/>
            <person name="Barry K."/>
            <person name="Bills G."/>
            <person name="Bluhm B."/>
            <person name="Cannon C."/>
            <person name="Castanera R."/>
            <person name="Culley D."/>
            <person name="Daum C."/>
            <person name="Ezra D."/>
            <person name="Gonzalez J."/>
            <person name="Henrissat B."/>
            <person name="Kuo A."/>
            <person name="Liang C."/>
            <person name="Lipzen A."/>
            <person name="Lutzoni F."/>
            <person name="Magnuson J."/>
            <person name="Mondo S."/>
            <person name="Nolan M."/>
            <person name="Ohm R."/>
            <person name="Pangilinan J."/>
            <person name="Park H.-J."/>
            <person name="Ramirez L."/>
            <person name="Alfaro M."/>
            <person name="Sun H."/>
            <person name="Tritt A."/>
            <person name="Yoshinaga Y."/>
            <person name="Zwiers L.-H."/>
            <person name="Turgeon B."/>
            <person name="Goodwin S."/>
            <person name="Spatafora J."/>
            <person name="Crous P."/>
            <person name="Grigoriev I."/>
        </authorList>
    </citation>
    <scope>NUCLEOTIDE SEQUENCE</scope>
    <source>
        <strain evidence="1">Tuck. ex Michener</strain>
    </source>
</reference>
<keyword evidence="2" id="KW-1185">Reference proteome</keyword>
<dbReference type="AlphaFoldDB" id="A0A6A6HFR1"/>
<gene>
    <name evidence="1" type="ORF">EV356DRAFT_68751</name>
</gene>
<evidence type="ECO:0000313" key="2">
    <source>
        <dbReference type="Proteomes" id="UP000800092"/>
    </source>
</evidence>
<proteinExistence type="predicted"/>
<dbReference type="EMBL" id="ML991785">
    <property type="protein sequence ID" value="KAF2236363.1"/>
    <property type="molecule type" value="Genomic_DNA"/>
</dbReference>
<evidence type="ECO:0000313" key="1">
    <source>
        <dbReference type="EMBL" id="KAF2236363.1"/>
    </source>
</evidence>
<sequence>MLERWRRFPMIQRVGQNLSSRDEFTLFMRRLSDVYALWLNGVVPTYLLRSAELTRRSGDMTRRSSHCNPTRPTRGWSPCCTTTEMIYDGVSKYCASWCFLKFSLGERRQLPWYKRRRHAGQLIQCSNIEFRLDRTDSTLTLLHMSRCGQK</sequence>
<organism evidence="1 2">
    <name type="scientific">Viridothelium virens</name>
    <name type="common">Speckled blister lichen</name>
    <name type="synonym">Trypethelium virens</name>
    <dbReference type="NCBI Taxonomy" id="1048519"/>
    <lineage>
        <taxon>Eukaryota</taxon>
        <taxon>Fungi</taxon>
        <taxon>Dikarya</taxon>
        <taxon>Ascomycota</taxon>
        <taxon>Pezizomycotina</taxon>
        <taxon>Dothideomycetes</taxon>
        <taxon>Dothideomycetes incertae sedis</taxon>
        <taxon>Trypetheliales</taxon>
        <taxon>Trypetheliaceae</taxon>
        <taxon>Viridothelium</taxon>
    </lineage>
</organism>
<dbReference type="Proteomes" id="UP000800092">
    <property type="component" value="Unassembled WGS sequence"/>
</dbReference>